<dbReference type="Proteomes" id="UP000190541">
    <property type="component" value="Unassembled WGS sequence"/>
</dbReference>
<reference evidence="2 3" key="1">
    <citation type="submission" date="2017-02" db="EMBL/GenBank/DDBJ databases">
        <authorList>
            <person name="Peterson S.W."/>
        </authorList>
    </citation>
    <scope>NUCLEOTIDE SEQUENCE [LARGE SCALE GENOMIC DNA]</scope>
    <source>
        <strain evidence="2 3">DSM 22899</strain>
    </source>
</reference>
<accession>A0A1T5ANJ0</accession>
<proteinExistence type="predicted"/>
<dbReference type="InterPro" id="IPR054539">
    <property type="entry name" value="Beta-prop_PDH"/>
</dbReference>
<evidence type="ECO:0000313" key="2">
    <source>
        <dbReference type="EMBL" id="SKB36526.1"/>
    </source>
</evidence>
<dbReference type="SUPFAM" id="SSF50952">
    <property type="entry name" value="Soluble quinoprotein glucose dehydrogenase"/>
    <property type="match status" value="1"/>
</dbReference>
<evidence type="ECO:0000259" key="1">
    <source>
        <dbReference type="Pfam" id="PF22807"/>
    </source>
</evidence>
<dbReference type="Gene3D" id="2.120.10.30">
    <property type="entry name" value="TolB, C-terminal domain"/>
    <property type="match status" value="1"/>
</dbReference>
<name>A0A1T5ANJ0_9SPHI</name>
<feature type="domain" description="Pyrroloquinoline quinone-dependent pyranose dehydrogenase beta-propeller" evidence="1">
    <location>
        <begin position="51"/>
        <end position="387"/>
    </location>
</feature>
<gene>
    <name evidence="2" type="ORF">SAMN05660226_00923</name>
</gene>
<dbReference type="InterPro" id="IPR011042">
    <property type="entry name" value="6-blade_b-propeller_TolB-like"/>
</dbReference>
<dbReference type="Pfam" id="PF22807">
    <property type="entry name" value="TrAA12"/>
    <property type="match status" value="1"/>
</dbReference>
<sequence length="391" mass="43567">MTFIAVFSFAIHQLPLFGQDGNKEIIERRMEGHIFRPKQLLPTPENIASLKLPPGFTIEKFAEGLGKSRMLAVAANGSVYVTDRDHGTLTLLQDQDQDGKADVVRILTKKDQLHGIAVDGDNLYLITVNELYKTTIHPDGNIDSLQLLVDDLPDGGQHGNRTLKVGPDNALYVSVGSTCNACVETNKENATMLKVSLDGSQRATYATGLRNTIGFDWHPQTGDLWGFDHGIDWLGNDEQREELNKIEEGQDYGWPFVYGDGQFEVHHDPKGMTHEEYAAKSVKPTLLYDAHAAPMDLLFYTGDQFPEEFSGDAFVTMHGSWNRAEPSGYKVVRIRYENGHPTRVEDFITGFLTDDKKGQFARVCGLAQYTDGSLLIADDAHGVIYRVRFGK</sequence>
<protein>
    <submittedName>
        <fullName evidence="2">Glucose/arabinose dehydrogenase, beta-propeller fold</fullName>
    </submittedName>
</protein>
<organism evidence="2 3">
    <name type="scientific">Parapedobacter luteus</name>
    <dbReference type="NCBI Taxonomy" id="623280"/>
    <lineage>
        <taxon>Bacteria</taxon>
        <taxon>Pseudomonadati</taxon>
        <taxon>Bacteroidota</taxon>
        <taxon>Sphingobacteriia</taxon>
        <taxon>Sphingobacteriales</taxon>
        <taxon>Sphingobacteriaceae</taxon>
        <taxon>Parapedobacter</taxon>
    </lineage>
</organism>
<dbReference type="STRING" id="623280.SAMN05660226_00923"/>
<dbReference type="PANTHER" id="PTHR33546">
    <property type="entry name" value="LARGE, MULTIFUNCTIONAL SECRETED PROTEIN-RELATED"/>
    <property type="match status" value="1"/>
</dbReference>
<dbReference type="AlphaFoldDB" id="A0A1T5ANJ0"/>
<evidence type="ECO:0000313" key="3">
    <source>
        <dbReference type="Proteomes" id="UP000190541"/>
    </source>
</evidence>
<keyword evidence="3" id="KW-1185">Reference proteome</keyword>
<dbReference type="PANTHER" id="PTHR33546:SF1">
    <property type="entry name" value="LARGE, MULTIFUNCTIONAL SECRETED PROTEIN"/>
    <property type="match status" value="1"/>
</dbReference>
<dbReference type="InterPro" id="IPR011041">
    <property type="entry name" value="Quinoprot_gluc/sorb_DH_b-prop"/>
</dbReference>
<dbReference type="EMBL" id="FUYS01000002">
    <property type="protein sequence ID" value="SKB36526.1"/>
    <property type="molecule type" value="Genomic_DNA"/>
</dbReference>